<gene>
    <name evidence="1" type="ORF">GCM10011355_30770</name>
</gene>
<reference evidence="1" key="1">
    <citation type="journal article" date="2014" name="Int. J. Syst. Evol. Microbiol.">
        <title>Complete genome sequence of Corynebacterium casei LMG S-19264T (=DSM 44701T), isolated from a smear-ripened cheese.</title>
        <authorList>
            <consortium name="US DOE Joint Genome Institute (JGI-PGF)"/>
            <person name="Walter F."/>
            <person name="Albersmeier A."/>
            <person name="Kalinowski J."/>
            <person name="Ruckert C."/>
        </authorList>
    </citation>
    <scope>NUCLEOTIDE SEQUENCE</scope>
    <source>
        <strain evidence="1">CGMCC 1.14984</strain>
    </source>
</reference>
<dbReference type="Proteomes" id="UP000621856">
    <property type="component" value="Unassembled WGS sequence"/>
</dbReference>
<evidence type="ECO:0000313" key="1">
    <source>
        <dbReference type="EMBL" id="GGI01049.1"/>
    </source>
</evidence>
<evidence type="ECO:0000313" key="2">
    <source>
        <dbReference type="Proteomes" id="UP000621856"/>
    </source>
</evidence>
<name>A0A8J3A3W4_9PROT</name>
<protein>
    <submittedName>
        <fullName evidence="1">Uncharacterized protein</fullName>
    </submittedName>
</protein>
<organism evidence="1 2">
    <name type="scientific">Aquisalinus luteolus</name>
    <dbReference type="NCBI Taxonomy" id="1566827"/>
    <lineage>
        <taxon>Bacteria</taxon>
        <taxon>Pseudomonadati</taxon>
        <taxon>Pseudomonadota</taxon>
        <taxon>Alphaproteobacteria</taxon>
        <taxon>Parvularculales</taxon>
        <taxon>Parvularculaceae</taxon>
        <taxon>Aquisalinus</taxon>
    </lineage>
</organism>
<dbReference type="EMBL" id="BMGZ01000004">
    <property type="protein sequence ID" value="GGI01049.1"/>
    <property type="molecule type" value="Genomic_DNA"/>
</dbReference>
<sequence length="182" mass="19977">MRMTDNTTSTQTSGDSPYDELKRAVSDYGKAAMDNLLHCKAFGRAVMDGYAGWLGCEPERVVGVPAKGQFDPHHDYGDAAFSFYQSPVIRLEPVAFGVCVTIDNVEDSGSLWLRTAVRVDMAGQGLDVFVGTQPMVNVPVEFTGQLDPVFRAIHAEMLAVFSQELQEFRDDRFKGGIGFIAD</sequence>
<dbReference type="AlphaFoldDB" id="A0A8J3A3W4"/>
<proteinExistence type="predicted"/>
<reference evidence="1" key="2">
    <citation type="submission" date="2020-09" db="EMBL/GenBank/DDBJ databases">
        <authorList>
            <person name="Sun Q."/>
            <person name="Zhou Y."/>
        </authorList>
    </citation>
    <scope>NUCLEOTIDE SEQUENCE</scope>
    <source>
        <strain evidence="1">CGMCC 1.14984</strain>
    </source>
</reference>
<comment type="caution">
    <text evidence="1">The sequence shown here is derived from an EMBL/GenBank/DDBJ whole genome shotgun (WGS) entry which is preliminary data.</text>
</comment>
<accession>A0A8J3A3W4</accession>